<accession>A0A815V1G8</accession>
<dbReference type="Proteomes" id="UP000681722">
    <property type="component" value="Unassembled WGS sequence"/>
</dbReference>
<dbReference type="GO" id="GO:0005524">
    <property type="term" value="F:ATP binding"/>
    <property type="evidence" value="ECO:0007669"/>
    <property type="project" value="UniProtKB-KW"/>
</dbReference>
<keyword evidence="7 9" id="KW-0067">ATP-binding</keyword>
<evidence type="ECO:0000256" key="6">
    <source>
        <dbReference type="ARBA" id="ARBA00022777"/>
    </source>
</evidence>
<dbReference type="UniPathway" id="UPA00792"/>
<dbReference type="PANTHER" id="PTHR43442">
    <property type="entry name" value="GLUCONOKINASE-RELATED"/>
    <property type="match status" value="1"/>
</dbReference>
<dbReference type="NCBIfam" id="TIGR01313">
    <property type="entry name" value="therm_gnt_kin"/>
    <property type="match status" value="1"/>
</dbReference>
<dbReference type="InterPro" id="IPR027417">
    <property type="entry name" value="P-loop_NTPase"/>
</dbReference>
<comment type="caution">
    <text evidence="10">The sequence shown here is derived from an EMBL/GenBank/DDBJ whole genome shotgun (WGS) entry which is preliminary data.</text>
</comment>
<feature type="non-terminal residue" evidence="10">
    <location>
        <position position="1"/>
    </location>
</feature>
<evidence type="ECO:0000313" key="12">
    <source>
        <dbReference type="Proteomes" id="UP000663829"/>
    </source>
</evidence>
<evidence type="ECO:0000256" key="2">
    <source>
        <dbReference type="ARBA" id="ARBA00008420"/>
    </source>
</evidence>
<dbReference type="PANTHER" id="PTHR43442:SF3">
    <property type="entry name" value="GLUCONOKINASE-RELATED"/>
    <property type="match status" value="1"/>
</dbReference>
<dbReference type="SUPFAM" id="SSF52540">
    <property type="entry name" value="P-loop containing nucleoside triphosphate hydrolases"/>
    <property type="match status" value="1"/>
</dbReference>
<keyword evidence="6 9" id="KW-0418">Kinase</keyword>
<evidence type="ECO:0000256" key="1">
    <source>
        <dbReference type="ARBA" id="ARBA00004875"/>
    </source>
</evidence>
<evidence type="ECO:0000256" key="8">
    <source>
        <dbReference type="ARBA" id="ARBA00048090"/>
    </source>
</evidence>
<dbReference type="GO" id="GO:0005975">
    <property type="term" value="P:carbohydrate metabolic process"/>
    <property type="evidence" value="ECO:0007669"/>
    <property type="project" value="InterPro"/>
</dbReference>
<dbReference type="GO" id="GO:0046316">
    <property type="term" value="F:gluconokinase activity"/>
    <property type="evidence" value="ECO:0007669"/>
    <property type="project" value="UniProtKB-EC"/>
</dbReference>
<dbReference type="InterPro" id="IPR006001">
    <property type="entry name" value="Therm_gnt_kin"/>
</dbReference>
<dbReference type="GO" id="GO:0005737">
    <property type="term" value="C:cytoplasm"/>
    <property type="evidence" value="ECO:0007669"/>
    <property type="project" value="TreeGrafter"/>
</dbReference>
<dbReference type="EMBL" id="CAJOBC010090121">
    <property type="protein sequence ID" value="CAF4387715.1"/>
    <property type="molecule type" value="Genomic_DNA"/>
</dbReference>
<keyword evidence="12" id="KW-1185">Reference proteome</keyword>
<proteinExistence type="inferred from homology"/>
<dbReference type="CDD" id="cd02021">
    <property type="entry name" value="GntK"/>
    <property type="match status" value="1"/>
</dbReference>
<comment type="similarity">
    <text evidence="2 9">Belongs to the gluconokinase GntK/GntV family.</text>
</comment>
<dbReference type="OrthoDB" id="275177at2759"/>
<organism evidence="10 12">
    <name type="scientific">Didymodactylos carnosus</name>
    <dbReference type="NCBI Taxonomy" id="1234261"/>
    <lineage>
        <taxon>Eukaryota</taxon>
        <taxon>Metazoa</taxon>
        <taxon>Spiralia</taxon>
        <taxon>Gnathifera</taxon>
        <taxon>Rotifera</taxon>
        <taxon>Eurotatoria</taxon>
        <taxon>Bdelloidea</taxon>
        <taxon>Philodinida</taxon>
        <taxon>Philodinidae</taxon>
        <taxon>Didymodactylos</taxon>
    </lineage>
</organism>
<gene>
    <name evidence="10" type="ORF">GPM918_LOCUS37922</name>
    <name evidence="11" type="ORF">SRO942_LOCUS38708</name>
</gene>
<dbReference type="Gene3D" id="3.40.50.300">
    <property type="entry name" value="P-loop containing nucleotide triphosphate hydrolases"/>
    <property type="match status" value="1"/>
</dbReference>
<evidence type="ECO:0000256" key="9">
    <source>
        <dbReference type="RuleBase" id="RU363066"/>
    </source>
</evidence>
<evidence type="ECO:0000313" key="11">
    <source>
        <dbReference type="EMBL" id="CAF4387715.1"/>
    </source>
</evidence>
<dbReference type="Proteomes" id="UP000663829">
    <property type="component" value="Unassembled WGS sequence"/>
</dbReference>
<dbReference type="EMBL" id="CAJNOQ010024548">
    <property type="protein sequence ID" value="CAF1528539.1"/>
    <property type="molecule type" value="Genomic_DNA"/>
</dbReference>
<protein>
    <recommendedName>
        <fullName evidence="3 9">Gluconokinase</fullName>
        <ecNumber evidence="3 9">2.7.1.12</ecNumber>
    </recommendedName>
</protein>
<evidence type="ECO:0000256" key="5">
    <source>
        <dbReference type="ARBA" id="ARBA00022741"/>
    </source>
</evidence>
<comment type="catalytic activity">
    <reaction evidence="8 9">
        <text>D-gluconate + ATP = 6-phospho-D-gluconate + ADP + H(+)</text>
        <dbReference type="Rhea" id="RHEA:19433"/>
        <dbReference type="ChEBI" id="CHEBI:15378"/>
        <dbReference type="ChEBI" id="CHEBI:18391"/>
        <dbReference type="ChEBI" id="CHEBI:30616"/>
        <dbReference type="ChEBI" id="CHEBI:58759"/>
        <dbReference type="ChEBI" id="CHEBI:456216"/>
        <dbReference type="EC" id="2.7.1.12"/>
    </reaction>
</comment>
<keyword evidence="5 9" id="KW-0547">Nucleotide-binding</keyword>
<name>A0A815V1G8_9BILA</name>
<evidence type="ECO:0000256" key="3">
    <source>
        <dbReference type="ARBA" id="ARBA00012054"/>
    </source>
</evidence>
<evidence type="ECO:0000313" key="10">
    <source>
        <dbReference type="EMBL" id="CAF1528539.1"/>
    </source>
</evidence>
<evidence type="ECO:0000256" key="7">
    <source>
        <dbReference type="ARBA" id="ARBA00022840"/>
    </source>
</evidence>
<sequence length="186" mass="21130">MTILIIGGVTATGKTSTAKLLHQYFGWDYREADEYHSPENIAKMSAGIPLTDEDRFPWLMKLHETIKQYIYDGKSVILTCSALREIYRHMLLAGTSTTSDLPPDCQIYFIFLTLPKEVLHDRLVARQSQHYMNPSLLGSQLATFEVPDINVEKNCYVIDCNGLTPQDVVEKIKIILHENSGIKKVQ</sequence>
<comment type="pathway">
    <text evidence="1 9">Carbohydrate acid metabolism; D-gluconate degradation.</text>
</comment>
<dbReference type="AlphaFoldDB" id="A0A815V1G8"/>
<dbReference type="EC" id="2.7.1.12" evidence="3 9"/>
<evidence type="ECO:0000256" key="4">
    <source>
        <dbReference type="ARBA" id="ARBA00022679"/>
    </source>
</evidence>
<reference evidence="10" key="1">
    <citation type="submission" date="2021-02" db="EMBL/GenBank/DDBJ databases">
        <authorList>
            <person name="Nowell W R."/>
        </authorList>
    </citation>
    <scope>NUCLEOTIDE SEQUENCE</scope>
</reference>
<keyword evidence="4 9" id="KW-0808">Transferase</keyword>